<dbReference type="InterPro" id="IPR051534">
    <property type="entry name" value="CBASS_pafABC_assoc_protein"/>
</dbReference>
<dbReference type="InterPro" id="IPR057727">
    <property type="entry name" value="WCX_dom"/>
</dbReference>
<organism evidence="3 4">
    <name type="scientific">Frigoriflavimonas asaccharolytica</name>
    <dbReference type="NCBI Taxonomy" id="2735899"/>
    <lineage>
        <taxon>Bacteria</taxon>
        <taxon>Pseudomonadati</taxon>
        <taxon>Bacteroidota</taxon>
        <taxon>Flavobacteriia</taxon>
        <taxon>Flavobacteriales</taxon>
        <taxon>Weeksellaceae</taxon>
        <taxon>Frigoriflavimonas</taxon>
    </lineage>
</organism>
<proteinExistence type="predicted"/>
<dbReference type="Pfam" id="PF13280">
    <property type="entry name" value="WYL"/>
    <property type="match status" value="1"/>
</dbReference>
<dbReference type="Proteomes" id="UP000610746">
    <property type="component" value="Unassembled WGS sequence"/>
</dbReference>
<reference evidence="3" key="1">
    <citation type="submission" date="2020-05" db="EMBL/GenBank/DDBJ databases">
        <title>Genomic Encyclopedia of Type Strains, Phase IV (KMG-V): Genome sequencing to study the core and pangenomes of soil and plant-associated prokaryotes.</title>
        <authorList>
            <person name="Whitman W."/>
        </authorList>
    </citation>
    <scope>NUCLEOTIDE SEQUENCE</scope>
    <source>
        <strain evidence="3">16F</strain>
    </source>
</reference>
<name>A0A8J8GBL5_9FLAO</name>
<evidence type="ECO:0000313" key="4">
    <source>
        <dbReference type="Proteomes" id="UP000610746"/>
    </source>
</evidence>
<comment type="caution">
    <text evidence="3">The sequence shown here is derived from an EMBL/GenBank/DDBJ whole genome shotgun (WGS) entry which is preliminary data.</text>
</comment>
<dbReference type="PANTHER" id="PTHR34580:SF9">
    <property type="entry name" value="SLL5097 PROTEIN"/>
    <property type="match status" value="1"/>
</dbReference>
<dbReference type="Pfam" id="PF25583">
    <property type="entry name" value="WCX"/>
    <property type="match status" value="1"/>
</dbReference>
<dbReference type="PANTHER" id="PTHR34580">
    <property type="match status" value="1"/>
</dbReference>
<feature type="domain" description="WYL" evidence="1">
    <location>
        <begin position="126"/>
        <end position="195"/>
    </location>
</feature>
<keyword evidence="4" id="KW-1185">Reference proteome</keyword>
<dbReference type="AlphaFoldDB" id="A0A8J8GBL5"/>
<dbReference type="RefSeq" id="WP_173780107.1">
    <property type="nucleotide sequence ID" value="NZ_JABSNO010000023.1"/>
</dbReference>
<dbReference type="EMBL" id="JABSNO010000023">
    <property type="protein sequence ID" value="NRS93552.1"/>
    <property type="molecule type" value="Genomic_DNA"/>
</dbReference>
<keyword evidence="3" id="KW-0238">DNA-binding</keyword>
<dbReference type="InterPro" id="IPR026881">
    <property type="entry name" value="WYL_dom"/>
</dbReference>
<evidence type="ECO:0000313" key="3">
    <source>
        <dbReference type="EMBL" id="NRS93552.1"/>
    </source>
</evidence>
<evidence type="ECO:0000259" key="2">
    <source>
        <dbReference type="Pfam" id="PF25583"/>
    </source>
</evidence>
<dbReference type="GO" id="GO:0003677">
    <property type="term" value="F:DNA binding"/>
    <property type="evidence" value="ECO:0007669"/>
    <property type="project" value="UniProtKB-KW"/>
</dbReference>
<evidence type="ECO:0000259" key="1">
    <source>
        <dbReference type="Pfam" id="PF13280"/>
    </source>
</evidence>
<sequence>MAKKEQMLRLKFIEEFLRRRKDKGASYEEINDYLERKYEEKSIKPDDLKFTKRTFLRDKEAIKMVFGIDIIYRRSSNTYAIEYDEIDEYHEDVFDNLLLVEAYREVKGKKNVMFFEQRKSRGLHWLNGLVHAITHQKIISLNYTKFWEGVSHKKTMEPYALKEFRNRWYLLANEKDGKDFFLKTFGLDRISDLEISNSTFTPEKIDIENYFKHSFGIIYGDNEQIEEIVLSFDAEQGQYIKTLPMHHSQIILIDNEQEFRIQLTIFPTYDFERELLSHGERVKVISPKSLREHLNNEVKNMLKNYKN</sequence>
<feature type="domain" description="WCX" evidence="2">
    <location>
        <begin position="226"/>
        <end position="302"/>
    </location>
</feature>
<accession>A0A8J8GBL5</accession>
<gene>
    <name evidence="3" type="ORF">HNQ03_002643</name>
</gene>
<dbReference type="PROSITE" id="PS52050">
    <property type="entry name" value="WYL"/>
    <property type="match status" value="1"/>
</dbReference>
<protein>
    <submittedName>
        <fullName evidence="3">Putative DNA-binding transcriptional regulator YafY</fullName>
    </submittedName>
</protein>